<keyword evidence="2" id="KW-0433">Leucine-rich repeat</keyword>
<name>M7ZTG6_TRIUA</name>
<evidence type="ECO:0000313" key="7">
    <source>
        <dbReference type="EMBL" id="EMS55640.1"/>
    </source>
</evidence>
<proteinExistence type="inferred from homology"/>
<accession>M7ZTG6</accession>
<dbReference type="GO" id="GO:0000166">
    <property type="term" value="F:nucleotide binding"/>
    <property type="evidence" value="ECO:0007669"/>
    <property type="project" value="UniProtKB-KW"/>
</dbReference>
<evidence type="ECO:0000256" key="5">
    <source>
        <dbReference type="ARBA" id="ARBA00022821"/>
    </source>
</evidence>
<keyword evidence="3" id="KW-0677">Repeat</keyword>
<feature type="domain" description="Disease resistance N-terminal" evidence="6">
    <location>
        <begin position="129"/>
        <end position="212"/>
    </location>
</feature>
<dbReference type="Pfam" id="PF18052">
    <property type="entry name" value="Rx_N"/>
    <property type="match status" value="1"/>
</dbReference>
<comment type="similarity">
    <text evidence="1">Belongs to the disease resistance NB-LRR family.</text>
</comment>
<sequence>MAHRLASTGRPFQWMVRPDCSAMLPEGYLDFVARRGMRFSIKLDETFEVDTDLAVICLYIRKVEKHSSLELQVRVPLPPANSSTRSAVQASLAVANTSFLCKRARARHCRCDAMVEVAGMIASAVGNQVASKLGELVKDEIALLWGFKDDVDGLREKMEDLQAVLLDADQKMRRGDTEGKAVGRWLAKFKDVAYDVEDVLDDLDATALVEKTQSKV</sequence>
<dbReference type="eggNOG" id="KOG1339">
    <property type="taxonomic scope" value="Eukaryota"/>
</dbReference>
<dbReference type="Gene3D" id="1.20.5.4130">
    <property type="match status" value="1"/>
</dbReference>
<evidence type="ECO:0000256" key="2">
    <source>
        <dbReference type="ARBA" id="ARBA00022614"/>
    </source>
</evidence>
<evidence type="ECO:0000256" key="4">
    <source>
        <dbReference type="ARBA" id="ARBA00022741"/>
    </source>
</evidence>
<gene>
    <name evidence="7" type="ORF">TRIUR3_12796</name>
</gene>
<dbReference type="InterPro" id="IPR041118">
    <property type="entry name" value="Rx_N"/>
</dbReference>
<keyword evidence="5" id="KW-0611">Plant defense</keyword>
<evidence type="ECO:0000256" key="1">
    <source>
        <dbReference type="ARBA" id="ARBA00008894"/>
    </source>
</evidence>
<reference evidence="7" key="1">
    <citation type="journal article" date="2013" name="Nature">
        <title>Draft genome of the wheat A-genome progenitor Triticum urartu.</title>
        <authorList>
            <person name="Ling H.Q."/>
            <person name="Zhao S."/>
            <person name="Liu D."/>
            <person name="Wang J."/>
            <person name="Sun H."/>
            <person name="Zhang C."/>
            <person name="Fan H."/>
            <person name="Li D."/>
            <person name="Dong L."/>
            <person name="Tao Y."/>
            <person name="Gao C."/>
            <person name="Wu H."/>
            <person name="Li Y."/>
            <person name="Cui Y."/>
            <person name="Guo X."/>
            <person name="Zheng S."/>
            <person name="Wang B."/>
            <person name="Yu K."/>
            <person name="Liang Q."/>
            <person name="Yang W."/>
            <person name="Lou X."/>
            <person name="Chen J."/>
            <person name="Feng M."/>
            <person name="Jian J."/>
            <person name="Zhang X."/>
            <person name="Luo G."/>
            <person name="Jiang Y."/>
            <person name="Liu J."/>
            <person name="Wang Z."/>
            <person name="Sha Y."/>
            <person name="Zhang B."/>
            <person name="Wu H."/>
            <person name="Tang D."/>
            <person name="Shen Q."/>
            <person name="Xue P."/>
            <person name="Zou S."/>
            <person name="Wang X."/>
            <person name="Liu X."/>
            <person name="Wang F."/>
            <person name="Yang Y."/>
            <person name="An X."/>
            <person name="Dong Z."/>
            <person name="Zhang K."/>
            <person name="Zhang X."/>
            <person name="Luo M.C."/>
            <person name="Dvorak J."/>
            <person name="Tong Y."/>
            <person name="Wang J."/>
            <person name="Yang H."/>
            <person name="Li Z."/>
            <person name="Wang D."/>
            <person name="Zhang A."/>
            <person name="Wang J."/>
        </authorList>
    </citation>
    <scope>NUCLEOTIDE SEQUENCE</scope>
</reference>
<dbReference type="GO" id="GO:0006952">
    <property type="term" value="P:defense response"/>
    <property type="evidence" value="ECO:0007669"/>
    <property type="project" value="UniProtKB-KW"/>
</dbReference>
<evidence type="ECO:0000259" key="6">
    <source>
        <dbReference type="Pfam" id="PF18052"/>
    </source>
</evidence>
<dbReference type="AlphaFoldDB" id="M7ZTG6"/>
<protein>
    <recommendedName>
        <fullName evidence="6">Disease resistance N-terminal domain-containing protein</fullName>
    </recommendedName>
</protein>
<keyword evidence="4" id="KW-0547">Nucleotide-binding</keyword>
<dbReference type="STRING" id="4572.M7ZTG6"/>
<dbReference type="EMBL" id="KD167975">
    <property type="protein sequence ID" value="EMS55640.1"/>
    <property type="molecule type" value="Genomic_DNA"/>
</dbReference>
<evidence type="ECO:0000256" key="3">
    <source>
        <dbReference type="ARBA" id="ARBA00022737"/>
    </source>
</evidence>
<organism evidence="7">
    <name type="scientific">Triticum urartu</name>
    <name type="common">Red wild einkorn</name>
    <name type="synonym">Crithodium urartu</name>
    <dbReference type="NCBI Taxonomy" id="4572"/>
    <lineage>
        <taxon>Eukaryota</taxon>
        <taxon>Viridiplantae</taxon>
        <taxon>Streptophyta</taxon>
        <taxon>Embryophyta</taxon>
        <taxon>Tracheophyta</taxon>
        <taxon>Spermatophyta</taxon>
        <taxon>Magnoliopsida</taxon>
        <taxon>Liliopsida</taxon>
        <taxon>Poales</taxon>
        <taxon>Poaceae</taxon>
        <taxon>BOP clade</taxon>
        <taxon>Pooideae</taxon>
        <taxon>Triticodae</taxon>
        <taxon>Triticeae</taxon>
        <taxon>Triticinae</taxon>
        <taxon>Triticum</taxon>
    </lineage>
</organism>